<feature type="chain" id="PRO_5013304242" evidence="1">
    <location>
        <begin position="17"/>
        <end position="411"/>
    </location>
</feature>
<name>A0A250FPG1_9FLAO</name>
<dbReference type="EMBL" id="CP022386">
    <property type="protein sequence ID" value="ATA87072.1"/>
    <property type="molecule type" value="Genomic_DNA"/>
</dbReference>
<evidence type="ECO:0000313" key="3">
    <source>
        <dbReference type="EMBL" id="ATA87072.1"/>
    </source>
</evidence>
<reference evidence="4" key="1">
    <citation type="submission" date="2017-06" db="EMBL/GenBank/DDBJ databases">
        <title>Capnocytophaga spp. assemblies.</title>
        <authorList>
            <person name="Gulvik C.A."/>
        </authorList>
    </citation>
    <scope>NUCLEOTIDE SEQUENCE [LARGE SCALE GENOMIC DNA]</scope>
    <source>
        <strain evidence="4">H1496</strain>
    </source>
</reference>
<proteinExistence type="predicted"/>
<feature type="signal peptide" evidence="1">
    <location>
        <begin position="1"/>
        <end position="16"/>
    </location>
</feature>
<sequence length="411" mass="47686">MKKLLLLLLLPICSFAQELSAPDYIRTIEFRGSDDPLMQLPIVSLGSPFTLSFDDLRGQEADYYYTLTHCNYDWQPSGLLKSEYLKGMDDVRITQYRNSYGTLQPYTHYDLTLPNNETDFLITGNYLLTVTDSEQRPIFTRRFVLYTRTALVQLSVHQSREVKYAETRQSVQMKITSKELQFQTPNTSVKIAILQNYRWDNAIKNVKPQFILGNELVYKYDRETSFEGGNEYLYFENRDLRTPTSGVYATRREGNNYLCQLFTQMPRAGLPYTYNPDIDGAFRITSDQGRNATIEGEYALVQFSLAAPKDLQPNDQLYVYGAFSDNALTKEYELHYDEKQKIYIGGVYLKQGFYNYKFAIKRNGKANYNAIGGNHYQTENTYTVLVYYRSVNDLYDRVIGMGNLQSTQVTR</sequence>
<dbReference type="OrthoDB" id="1522602at2"/>
<evidence type="ECO:0000313" key="4">
    <source>
        <dbReference type="Proteomes" id="UP000217250"/>
    </source>
</evidence>
<organism evidence="3 4">
    <name type="scientific">Capnocytophaga gingivalis</name>
    <dbReference type="NCBI Taxonomy" id="1017"/>
    <lineage>
        <taxon>Bacteria</taxon>
        <taxon>Pseudomonadati</taxon>
        <taxon>Bacteroidota</taxon>
        <taxon>Flavobacteriia</taxon>
        <taxon>Flavobacteriales</taxon>
        <taxon>Flavobacteriaceae</taxon>
        <taxon>Capnocytophaga</taxon>
    </lineage>
</organism>
<protein>
    <submittedName>
        <fullName evidence="3">DUF5103 domain-containing protein</fullName>
    </submittedName>
</protein>
<dbReference type="Pfam" id="PF17116">
    <property type="entry name" value="T9SS_plug_1st"/>
    <property type="match status" value="1"/>
</dbReference>
<keyword evidence="1" id="KW-0732">Signal</keyword>
<gene>
    <name evidence="3" type="ORF">CGC50_07815</name>
</gene>
<dbReference type="KEGG" id="cgh:CGC50_07815"/>
<dbReference type="InterPro" id="IPR031345">
    <property type="entry name" value="T9SS_Plug_N"/>
</dbReference>
<evidence type="ECO:0000259" key="2">
    <source>
        <dbReference type="Pfam" id="PF17116"/>
    </source>
</evidence>
<dbReference type="RefSeq" id="WP_095910372.1">
    <property type="nucleotide sequence ID" value="NZ_CP022386.1"/>
</dbReference>
<dbReference type="Proteomes" id="UP000217250">
    <property type="component" value="Chromosome"/>
</dbReference>
<evidence type="ECO:0000256" key="1">
    <source>
        <dbReference type="SAM" id="SignalP"/>
    </source>
</evidence>
<feature type="domain" description="Type 9 secretion system plug protein N-terminal" evidence="2">
    <location>
        <begin position="25"/>
        <end position="146"/>
    </location>
</feature>
<accession>A0A250FPG1</accession>
<dbReference type="GeneID" id="84808459"/>
<dbReference type="AlphaFoldDB" id="A0A250FPG1"/>